<proteinExistence type="predicted"/>
<feature type="compositionally biased region" description="Polar residues" evidence="1">
    <location>
        <begin position="180"/>
        <end position="190"/>
    </location>
</feature>
<accession>A0ABN7UA96</accession>
<feature type="non-terminal residue" evidence="3">
    <location>
        <position position="572"/>
    </location>
</feature>
<evidence type="ECO:0000313" key="3">
    <source>
        <dbReference type="EMBL" id="CAG8548213.1"/>
    </source>
</evidence>
<protein>
    <submittedName>
        <fullName evidence="3">39285_t:CDS:1</fullName>
    </submittedName>
</protein>
<dbReference type="InterPro" id="IPR006440">
    <property type="entry name" value="Doc"/>
</dbReference>
<comment type="caution">
    <text evidence="3">The sequence shown here is derived from an EMBL/GenBank/DDBJ whole genome shotgun (WGS) entry which is preliminary data.</text>
</comment>
<reference evidence="3 4" key="1">
    <citation type="submission" date="2021-06" db="EMBL/GenBank/DDBJ databases">
        <authorList>
            <person name="Kallberg Y."/>
            <person name="Tangrot J."/>
            <person name="Rosling A."/>
        </authorList>
    </citation>
    <scope>NUCLEOTIDE SEQUENCE [LARGE SCALE GENOMIC DNA]</scope>
    <source>
        <strain evidence="3 4">120-4 pot B 10/14</strain>
    </source>
</reference>
<name>A0ABN7UA96_GIGMA</name>
<dbReference type="InterPro" id="IPR053737">
    <property type="entry name" value="Type_II_TA_Toxin"/>
</dbReference>
<dbReference type="Proteomes" id="UP000789901">
    <property type="component" value="Unassembled WGS sequence"/>
</dbReference>
<dbReference type="Gene3D" id="1.20.120.1870">
    <property type="entry name" value="Fic/DOC protein, Fido domain"/>
    <property type="match status" value="1"/>
</dbReference>
<dbReference type="NCBIfam" id="TIGR01550">
    <property type="entry name" value="DOC_P1"/>
    <property type="match status" value="1"/>
</dbReference>
<evidence type="ECO:0000259" key="2">
    <source>
        <dbReference type="PROSITE" id="PS51459"/>
    </source>
</evidence>
<dbReference type="EMBL" id="CAJVQB010001732">
    <property type="protein sequence ID" value="CAG8548213.1"/>
    <property type="molecule type" value="Genomic_DNA"/>
</dbReference>
<keyword evidence="4" id="KW-1185">Reference proteome</keyword>
<feature type="compositionally biased region" description="Polar residues" evidence="1">
    <location>
        <begin position="199"/>
        <end position="214"/>
    </location>
</feature>
<gene>
    <name evidence="3" type="ORF">GMARGA_LOCUS4424</name>
</gene>
<feature type="region of interest" description="Disordered" evidence="1">
    <location>
        <begin position="103"/>
        <end position="338"/>
    </location>
</feature>
<organism evidence="3 4">
    <name type="scientific">Gigaspora margarita</name>
    <dbReference type="NCBI Taxonomy" id="4874"/>
    <lineage>
        <taxon>Eukaryota</taxon>
        <taxon>Fungi</taxon>
        <taxon>Fungi incertae sedis</taxon>
        <taxon>Mucoromycota</taxon>
        <taxon>Glomeromycotina</taxon>
        <taxon>Glomeromycetes</taxon>
        <taxon>Diversisporales</taxon>
        <taxon>Gigasporaceae</taxon>
        <taxon>Gigaspora</taxon>
    </lineage>
</organism>
<sequence length="572" mass="64584">MEYLTFCDVCKVTPIDTNRLSLEPRSRFCSENCRKEAYVLGLVDRERCRHCGISPRLILSNGRKVDYCGMACRNEAEKQKSGGNSKSSYRNSVSNKHASINLSLTPDKPAYQPKSKPTPLLQNNGFNVKPSKSYDNLSSSASSRPNPKRSSSSYSSDSGYYSRTSTNNNSLLSSPTTPTKKNPLNSSSLLTAPPHHNFQPRTSHNSLSLRTPTPTKRRSINDVDSLFSVKSPSTKSSSSHSSHSSNSNHSSRSPTPVKRRSFNDIDPLISITPPSQNSNNNLSPRLPTLTKRRSTNTIEPLISMSSPTMSSPTQESFNQLNNSSSFINPPPPSHSRRSRTVPLISFLRRTNYQNYSLPPEFGQSSKETWNEISGTDVVLDIVNHIIYEISYSILVILLARTAPKDLQKEAYKYIIRKNWDLYLTPHYKKCSIDIDNFYNDNEPVWLDLDEFIKMHNLMMKSMGHKQLVRDIDLLESAFQRPKFMFFYDKASIFRMAAGLGESVIKNHAFLDGNKRAGHLAIFTFLLLNGYDLVVDKIFTKKMIINVAKSRINVDMLESWIANNIDPTRPVKT</sequence>
<feature type="compositionally biased region" description="Low complexity" evidence="1">
    <location>
        <begin position="272"/>
        <end position="289"/>
    </location>
</feature>
<feature type="domain" description="Fido" evidence="2">
    <location>
        <begin position="446"/>
        <end position="562"/>
    </location>
</feature>
<feature type="compositionally biased region" description="Low complexity" evidence="1">
    <location>
        <begin position="303"/>
        <end position="313"/>
    </location>
</feature>
<evidence type="ECO:0000313" key="4">
    <source>
        <dbReference type="Proteomes" id="UP000789901"/>
    </source>
</evidence>
<feature type="non-terminal residue" evidence="3">
    <location>
        <position position="1"/>
    </location>
</feature>
<dbReference type="PROSITE" id="PS51459">
    <property type="entry name" value="FIDO"/>
    <property type="match status" value="1"/>
</dbReference>
<dbReference type="PANTHER" id="PTHR39426">
    <property type="entry name" value="HOMOLOGY TO DEATH-ON-CURING PROTEIN OF PHAGE P1"/>
    <property type="match status" value="1"/>
</dbReference>
<dbReference type="PANTHER" id="PTHR39426:SF1">
    <property type="entry name" value="HOMOLOGY TO DEATH-ON-CURING PROTEIN OF PHAGE P1"/>
    <property type="match status" value="1"/>
</dbReference>
<evidence type="ECO:0000256" key="1">
    <source>
        <dbReference type="SAM" id="MobiDB-lite"/>
    </source>
</evidence>
<dbReference type="InterPro" id="IPR003812">
    <property type="entry name" value="Fido"/>
</dbReference>
<feature type="compositionally biased region" description="Low complexity" evidence="1">
    <location>
        <begin position="228"/>
        <end position="256"/>
    </location>
</feature>
<feature type="compositionally biased region" description="Low complexity" evidence="1">
    <location>
        <begin position="138"/>
        <end position="179"/>
    </location>
</feature>
<dbReference type="Pfam" id="PF02661">
    <property type="entry name" value="Fic"/>
    <property type="match status" value="1"/>
</dbReference>